<evidence type="ECO:0000259" key="8">
    <source>
        <dbReference type="SMART" id="SM01340"/>
    </source>
</evidence>
<dbReference type="PROSITE" id="PS00058">
    <property type="entry name" value="DNA_MISMATCH_REPAIR_1"/>
    <property type="match status" value="1"/>
</dbReference>
<keyword evidence="10" id="KW-1185">Reference proteome</keyword>
<dbReference type="InterPro" id="IPR038973">
    <property type="entry name" value="MutL/Mlh/Pms-like"/>
</dbReference>
<evidence type="ECO:0000259" key="7">
    <source>
        <dbReference type="SMART" id="SM00853"/>
    </source>
</evidence>
<evidence type="ECO:0000256" key="3">
    <source>
        <dbReference type="ARBA" id="ARBA00022763"/>
    </source>
</evidence>
<dbReference type="InterPro" id="IPR014762">
    <property type="entry name" value="DNA_mismatch_repair_CS"/>
</dbReference>
<dbReference type="EMBL" id="JBEGCJ010000001">
    <property type="protein sequence ID" value="MEQ6915980.1"/>
    <property type="molecule type" value="Genomic_DNA"/>
</dbReference>
<dbReference type="CDD" id="cd03482">
    <property type="entry name" value="MutL_Trans_MutL"/>
    <property type="match status" value="1"/>
</dbReference>
<dbReference type="SMART" id="SM01340">
    <property type="entry name" value="DNA_mis_repair"/>
    <property type="match status" value="1"/>
</dbReference>
<dbReference type="SUPFAM" id="SSF55874">
    <property type="entry name" value="ATPase domain of HSP90 chaperone/DNA topoisomerase II/histidine kinase"/>
    <property type="match status" value="1"/>
</dbReference>
<evidence type="ECO:0000256" key="2">
    <source>
        <dbReference type="ARBA" id="ARBA00021975"/>
    </source>
</evidence>
<dbReference type="PANTHER" id="PTHR10073:SF12">
    <property type="entry name" value="DNA MISMATCH REPAIR PROTEIN MLH1"/>
    <property type="match status" value="1"/>
</dbReference>
<dbReference type="Gene3D" id="3.30.1540.20">
    <property type="entry name" value="MutL, C-terminal domain, dimerisation subdomain"/>
    <property type="match status" value="1"/>
</dbReference>
<dbReference type="Pfam" id="PF13589">
    <property type="entry name" value="HATPase_c_3"/>
    <property type="match status" value="1"/>
</dbReference>
<comment type="function">
    <text evidence="5">This protein is involved in the repair of mismatches in DNA. It is required for dam-dependent methyl-directed DNA mismatch repair. May act as a 'molecular matchmaker', a protein that promotes the formation of a stable complex between two or more DNA-binding proteins in an ATP-dependent manner without itself being part of a final effector complex.</text>
</comment>
<dbReference type="PANTHER" id="PTHR10073">
    <property type="entry name" value="DNA MISMATCH REPAIR PROTEIN MLH, PMS, MUTL"/>
    <property type="match status" value="1"/>
</dbReference>
<evidence type="ECO:0000256" key="6">
    <source>
        <dbReference type="SAM" id="MobiDB-lite"/>
    </source>
</evidence>
<dbReference type="InterPro" id="IPR042121">
    <property type="entry name" value="MutL_C_regsub"/>
</dbReference>
<evidence type="ECO:0000313" key="10">
    <source>
        <dbReference type="Proteomes" id="UP001442468"/>
    </source>
</evidence>
<comment type="caution">
    <text evidence="9">The sequence shown here is derived from an EMBL/GenBank/DDBJ whole genome shotgun (WGS) entry which is preliminary data.</text>
</comment>
<dbReference type="InterPro" id="IPR014721">
    <property type="entry name" value="Ribsml_uS5_D2-typ_fold_subgr"/>
</dbReference>
<name>A0ABV1ND98_9GAMM</name>
<dbReference type="GO" id="GO:0004519">
    <property type="term" value="F:endonuclease activity"/>
    <property type="evidence" value="ECO:0007669"/>
    <property type="project" value="UniProtKB-KW"/>
</dbReference>
<dbReference type="InterPro" id="IPR036890">
    <property type="entry name" value="HATPase_C_sf"/>
</dbReference>
<organism evidence="9 10">
    <name type="scientific">Halomonas aquatica</name>
    <dbReference type="NCBI Taxonomy" id="3151123"/>
    <lineage>
        <taxon>Bacteria</taxon>
        <taxon>Pseudomonadati</taxon>
        <taxon>Pseudomonadota</taxon>
        <taxon>Gammaproteobacteria</taxon>
        <taxon>Oceanospirillales</taxon>
        <taxon>Halomonadaceae</taxon>
        <taxon>Halomonas</taxon>
    </lineage>
</organism>
<dbReference type="InterPro" id="IPR037198">
    <property type="entry name" value="MutL_C_sf"/>
</dbReference>
<dbReference type="NCBIfam" id="NF000949">
    <property type="entry name" value="PRK00095.1-2"/>
    <property type="match status" value="1"/>
</dbReference>
<feature type="compositionally biased region" description="Basic and acidic residues" evidence="6">
    <location>
        <begin position="337"/>
        <end position="349"/>
    </location>
</feature>
<evidence type="ECO:0000256" key="4">
    <source>
        <dbReference type="ARBA" id="ARBA00023204"/>
    </source>
</evidence>
<dbReference type="HAMAP" id="MF_00149">
    <property type="entry name" value="DNA_mis_repair"/>
    <property type="match status" value="1"/>
</dbReference>
<evidence type="ECO:0000313" key="9">
    <source>
        <dbReference type="EMBL" id="MEQ6915980.1"/>
    </source>
</evidence>
<comment type="similarity">
    <text evidence="1 5">Belongs to the DNA mismatch repair MutL/HexB family.</text>
</comment>
<dbReference type="InterPro" id="IPR042120">
    <property type="entry name" value="MutL_C_dimsub"/>
</dbReference>
<feature type="domain" description="MutL C-terminal dimerisation" evidence="7">
    <location>
        <begin position="466"/>
        <end position="614"/>
    </location>
</feature>
<keyword evidence="9" id="KW-0540">Nuclease</keyword>
<dbReference type="InterPro" id="IPR020667">
    <property type="entry name" value="DNA_mismatch_repair_MutL"/>
</dbReference>
<proteinExistence type="inferred from homology"/>
<dbReference type="Gene3D" id="3.30.565.10">
    <property type="entry name" value="Histidine kinase-like ATPase, C-terminal domain"/>
    <property type="match status" value="1"/>
</dbReference>
<dbReference type="InterPro" id="IPR014790">
    <property type="entry name" value="MutL_C"/>
</dbReference>
<dbReference type="Proteomes" id="UP001442468">
    <property type="component" value="Unassembled WGS sequence"/>
</dbReference>
<keyword evidence="4 5" id="KW-0234">DNA repair</keyword>
<dbReference type="CDD" id="cd16926">
    <property type="entry name" value="HATPase_MutL-MLH-PMS-like"/>
    <property type="match status" value="1"/>
</dbReference>
<feature type="region of interest" description="Disordered" evidence="6">
    <location>
        <begin position="337"/>
        <end position="357"/>
    </location>
</feature>
<keyword evidence="9" id="KW-0378">Hydrolase</keyword>
<keyword evidence="3 5" id="KW-0227">DNA damage</keyword>
<dbReference type="InterPro" id="IPR013507">
    <property type="entry name" value="DNA_mismatch_S5_2-like"/>
</dbReference>
<dbReference type="SMART" id="SM00853">
    <property type="entry name" value="MutL_C"/>
    <property type="match status" value="1"/>
</dbReference>
<keyword evidence="9" id="KW-0255">Endonuclease</keyword>
<sequence>MSENRHIQILDPRLANQIAAGEVVERPSSVVKELVENAIDAGSTRVEVELENGGTRLIRVRDDGSGIGENDLPLALSRHATSKIISLEELEGVASLGFRGEALASISSVSRLELVSNLDEDPRSGWRVVAEGRRMEPRVTPAPHPRGTSVTVRDLFFNTPARRKFLRTEKTEFGHVEEAFRRQALSRFDIGWVLRHNHKTLHQLPPGVDPISRERRLRALLGKGFLENALHLDLEVGGLRLWGWVGLPTHSRAQADQQYFFVNGRVVRDRLVAHAIRQAYRDVLFHGRHPVFVLYLEVDPRVVDVNVHPTKHEVRFRDGRMVHDFLFSSLHRALAEARPGERDGAREPQEQGQEQAVEGIGVREAAPAWQQQPMALPGHEVAGGWAGDGASERVTPDRVRAFMEGYRALHPEHEESLLTPQPAAPAPGGSAADVALDERRSAAQNRVPRPAMPKEDATRAPPLGYAVAQLHGVYILSQTERGLVVVDMHAAHERIVYERMKGQVHGGTEEQGGLQAQPLLVPVSLAASAAEVETAESEREAFSRLGVELDAAGPETLLVRQVPALLADADVEPLVRDMLADLERYGRSDRVEARINELLATMACHGSVRANRQLGLEEMNALLRDMERTERSGQCNHGRPTWTEMSMKELDRLFLRGQ</sequence>
<dbReference type="InterPro" id="IPR020568">
    <property type="entry name" value="Ribosomal_Su5_D2-typ_SF"/>
</dbReference>
<dbReference type="NCBIfam" id="TIGR00585">
    <property type="entry name" value="mutl"/>
    <property type="match status" value="1"/>
</dbReference>
<feature type="domain" description="DNA mismatch repair protein S5" evidence="8">
    <location>
        <begin position="217"/>
        <end position="335"/>
    </location>
</feature>
<gene>
    <name evidence="5 9" type="primary">mutL</name>
    <name evidence="9" type="ORF">ABE960_00360</name>
</gene>
<protein>
    <recommendedName>
        <fullName evidence="2 5">DNA mismatch repair protein MutL</fullName>
    </recommendedName>
</protein>
<evidence type="ECO:0000256" key="5">
    <source>
        <dbReference type="HAMAP-Rule" id="MF_00149"/>
    </source>
</evidence>
<dbReference type="InterPro" id="IPR002099">
    <property type="entry name" value="MutL/Mlh/PMS"/>
</dbReference>
<accession>A0ABV1ND98</accession>
<dbReference type="RefSeq" id="WP_349760234.1">
    <property type="nucleotide sequence ID" value="NZ_JBEGCJ010000001.1"/>
</dbReference>
<dbReference type="Gene3D" id="3.30.1370.100">
    <property type="entry name" value="MutL, C-terminal domain, regulatory subdomain"/>
    <property type="match status" value="1"/>
</dbReference>
<dbReference type="Pfam" id="PF01119">
    <property type="entry name" value="DNA_mis_repair"/>
    <property type="match status" value="1"/>
</dbReference>
<dbReference type="Gene3D" id="3.30.230.10">
    <property type="match status" value="1"/>
</dbReference>
<dbReference type="SUPFAM" id="SSF118116">
    <property type="entry name" value="DNA mismatch repair protein MutL"/>
    <property type="match status" value="1"/>
</dbReference>
<evidence type="ECO:0000256" key="1">
    <source>
        <dbReference type="ARBA" id="ARBA00006082"/>
    </source>
</evidence>
<reference evidence="9 10" key="1">
    <citation type="submission" date="2024-05" db="EMBL/GenBank/DDBJ databases">
        <title>Halomonas sp. SSM6 16S ribosomal RNA gene Genome sequencing and assembly.</title>
        <authorList>
            <person name="Yook S."/>
        </authorList>
    </citation>
    <scope>NUCLEOTIDE SEQUENCE [LARGE SCALE GENOMIC DNA]</scope>
    <source>
        <strain evidence="9 10">SSM6</strain>
    </source>
</reference>
<dbReference type="SUPFAM" id="SSF54211">
    <property type="entry name" value="Ribosomal protein S5 domain 2-like"/>
    <property type="match status" value="1"/>
</dbReference>
<dbReference type="Pfam" id="PF08676">
    <property type="entry name" value="MutL_C"/>
    <property type="match status" value="1"/>
</dbReference>